<evidence type="ECO:0000313" key="10">
    <source>
        <dbReference type="EMBL" id="GEP05285.1"/>
    </source>
</evidence>
<evidence type="ECO:0000256" key="7">
    <source>
        <dbReference type="PROSITE-ProRule" id="PRU01373"/>
    </source>
</evidence>
<feature type="transmembrane region" description="Helical" evidence="8">
    <location>
        <begin position="36"/>
        <end position="57"/>
    </location>
</feature>
<dbReference type="GO" id="GO:0071972">
    <property type="term" value="F:peptidoglycan L,D-transpeptidase activity"/>
    <property type="evidence" value="ECO:0007669"/>
    <property type="project" value="TreeGrafter"/>
</dbReference>
<protein>
    <recommendedName>
        <fullName evidence="9">L,D-TPase catalytic domain-containing protein</fullName>
    </recommendedName>
</protein>
<feature type="active site" description="Proton donor/acceptor" evidence="7">
    <location>
        <position position="127"/>
    </location>
</feature>
<organism evidence="10 12">
    <name type="scientific">Methylobacterium oxalidis</name>
    <dbReference type="NCBI Taxonomy" id="944322"/>
    <lineage>
        <taxon>Bacteria</taxon>
        <taxon>Pseudomonadati</taxon>
        <taxon>Pseudomonadota</taxon>
        <taxon>Alphaproteobacteria</taxon>
        <taxon>Hyphomicrobiales</taxon>
        <taxon>Methylobacteriaceae</taxon>
        <taxon>Methylobacterium</taxon>
    </lineage>
</organism>
<evidence type="ECO:0000313" key="13">
    <source>
        <dbReference type="Proteomes" id="UP001156856"/>
    </source>
</evidence>
<evidence type="ECO:0000256" key="6">
    <source>
        <dbReference type="ARBA" id="ARBA00023316"/>
    </source>
</evidence>
<reference evidence="13" key="2">
    <citation type="journal article" date="2019" name="Int. J. Syst. Evol. Microbiol.">
        <title>The Global Catalogue of Microorganisms (GCM) 10K type strain sequencing project: providing services to taxonomists for standard genome sequencing and annotation.</title>
        <authorList>
            <consortium name="The Broad Institute Genomics Platform"/>
            <consortium name="The Broad Institute Genome Sequencing Center for Infectious Disease"/>
            <person name="Wu L."/>
            <person name="Ma J."/>
        </authorList>
    </citation>
    <scope>NUCLEOTIDE SEQUENCE [LARGE SCALE GENOMIC DNA]</scope>
    <source>
        <strain evidence="13">NBRC 107715</strain>
    </source>
</reference>
<dbReference type="OrthoDB" id="463216at2"/>
<dbReference type="UniPathway" id="UPA00219"/>
<keyword evidence="8" id="KW-1133">Transmembrane helix</keyword>
<dbReference type="PROSITE" id="PS52029">
    <property type="entry name" value="LD_TPASE"/>
    <property type="match status" value="1"/>
</dbReference>
<reference evidence="10 12" key="3">
    <citation type="submission" date="2019-07" db="EMBL/GenBank/DDBJ databases">
        <title>Whole genome shotgun sequence of Methylobacterium oxalidis NBRC 107715.</title>
        <authorList>
            <person name="Hosoyama A."/>
            <person name="Uohara A."/>
            <person name="Ohji S."/>
            <person name="Ichikawa N."/>
        </authorList>
    </citation>
    <scope>NUCLEOTIDE SEQUENCE [LARGE SCALE GENOMIC DNA]</scope>
    <source>
        <strain evidence="10 12">NBRC 107715</strain>
    </source>
</reference>
<keyword evidence="4 7" id="KW-0133">Cell shape</keyword>
<dbReference type="EMBL" id="BJZU01000065">
    <property type="protein sequence ID" value="GEP05285.1"/>
    <property type="molecule type" value="Genomic_DNA"/>
</dbReference>
<feature type="active site" description="Nucleophile" evidence="7">
    <location>
        <position position="143"/>
    </location>
</feature>
<reference evidence="11" key="4">
    <citation type="submission" date="2023-01" db="EMBL/GenBank/DDBJ databases">
        <title>Draft genome sequence of Methylobacterium oxalidis strain NBRC 107715.</title>
        <authorList>
            <person name="Sun Q."/>
            <person name="Mori K."/>
        </authorList>
    </citation>
    <scope>NUCLEOTIDE SEQUENCE</scope>
    <source>
        <strain evidence="11">NBRC 107715</strain>
    </source>
</reference>
<evidence type="ECO:0000256" key="1">
    <source>
        <dbReference type="ARBA" id="ARBA00004752"/>
    </source>
</evidence>
<dbReference type="Gene3D" id="2.40.440.10">
    <property type="entry name" value="L,D-transpeptidase catalytic domain-like"/>
    <property type="match status" value="1"/>
</dbReference>
<dbReference type="PANTHER" id="PTHR30582">
    <property type="entry name" value="L,D-TRANSPEPTIDASE"/>
    <property type="match status" value="1"/>
</dbReference>
<comment type="similarity">
    <text evidence="2">Belongs to the YkuD family.</text>
</comment>
<evidence type="ECO:0000256" key="4">
    <source>
        <dbReference type="ARBA" id="ARBA00022960"/>
    </source>
</evidence>
<comment type="caution">
    <text evidence="10">The sequence shown here is derived from an EMBL/GenBank/DDBJ whole genome shotgun (WGS) entry which is preliminary data.</text>
</comment>
<evidence type="ECO:0000256" key="3">
    <source>
        <dbReference type="ARBA" id="ARBA00022679"/>
    </source>
</evidence>
<dbReference type="Pfam" id="PF03734">
    <property type="entry name" value="YkuD"/>
    <property type="match status" value="1"/>
</dbReference>
<dbReference type="GO" id="GO:0008360">
    <property type="term" value="P:regulation of cell shape"/>
    <property type="evidence" value="ECO:0007669"/>
    <property type="project" value="UniProtKB-UniRule"/>
</dbReference>
<keyword evidence="3" id="KW-0808">Transferase</keyword>
<dbReference type="CDD" id="cd16913">
    <property type="entry name" value="YkuD_like"/>
    <property type="match status" value="1"/>
</dbReference>
<dbReference type="Proteomes" id="UP000321960">
    <property type="component" value="Unassembled WGS sequence"/>
</dbReference>
<dbReference type="InterPro" id="IPR050979">
    <property type="entry name" value="LD-transpeptidase"/>
</dbReference>
<accession>A0A512J5Q4</accession>
<dbReference type="InterPro" id="IPR038063">
    <property type="entry name" value="Transpep_catalytic_dom"/>
</dbReference>
<name>A0A512J5Q4_9HYPH</name>
<dbReference type="AlphaFoldDB" id="A0A512J5Q4"/>
<comment type="pathway">
    <text evidence="1 7">Cell wall biogenesis; peptidoglycan biosynthesis.</text>
</comment>
<evidence type="ECO:0000313" key="12">
    <source>
        <dbReference type="Proteomes" id="UP000321960"/>
    </source>
</evidence>
<dbReference type="GO" id="GO:0005576">
    <property type="term" value="C:extracellular region"/>
    <property type="evidence" value="ECO:0007669"/>
    <property type="project" value="TreeGrafter"/>
</dbReference>
<keyword evidence="13" id="KW-1185">Reference proteome</keyword>
<sequence>MEQVREHRGLDRSDAECCRLGVARPTRARRRGRPGLALAGFLLAAAIIPGASADVLIRIDKASQRMSVTVDGQQRHDWPVSTGASGYDTPSGTFQPSRLSRHHFSREWDNAPMPFAIFFTGEGHAIHGTQQSRLLGRPASHGCVRLAPRNAGLLFALVRAEGLAKTQVVVDGDDGPMAGGGSAGPGVNPLAVLQQSAAARARWRSDTIASAPIPAAAPAARLTQATNAGIAASAPATAEAGTSAAAQAPPPAVDREGLMGQLLSRGAQVAKPICSAC</sequence>
<keyword evidence="8" id="KW-0812">Transmembrane</keyword>
<keyword evidence="5 7" id="KW-0573">Peptidoglycan synthesis</keyword>
<feature type="domain" description="L,D-TPase catalytic" evidence="9">
    <location>
        <begin position="55"/>
        <end position="171"/>
    </location>
</feature>
<keyword evidence="6 7" id="KW-0961">Cell wall biogenesis/degradation</keyword>
<dbReference type="GO" id="GO:0016740">
    <property type="term" value="F:transferase activity"/>
    <property type="evidence" value="ECO:0007669"/>
    <property type="project" value="UniProtKB-KW"/>
</dbReference>
<proteinExistence type="inferred from homology"/>
<dbReference type="GO" id="GO:0071555">
    <property type="term" value="P:cell wall organization"/>
    <property type="evidence" value="ECO:0007669"/>
    <property type="project" value="UniProtKB-UniRule"/>
</dbReference>
<evidence type="ECO:0000313" key="11">
    <source>
        <dbReference type="EMBL" id="GLS64671.1"/>
    </source>
</evidence>
<reference evidence="11" key="1">
    <citation type="journal article" date="2014" name="Int. J. Syst. Evol. Microbiol.">
        <title>Complete genome of a new Firmicutes species belonging to the dominant human colonic microbiota ('Ruminococcus bicirculans') reveals two chromosomes and a selective capacity to utilize plant glucans.</title>
        <authorList>
            <consortium name="NISC Comparative Sequencing Program"/>
            <person name="Wegmann U."/>
            <person name="Louis P."/>
            <person name="Goesmann A."/>
            <person name="Henrissat B."/>
            <person name="Duncan S.H."/>
            <person name="Flint H.J."/>
        </authorList>
    </citation>
    <scope>NUCLEOTIDE SEQUENCE</scope>
    <source>
        <strain evidence="11">NBRC 107715</strain>
    </source>
</reference>
<dbReference type="SUPFAM" id="SSF141523">
    <property type="entry name" value="L,D-transpeptidase catalytic domain-like"/>
    <property type="match status" value="1"/>
</dbReference>
<keyword evidence="8" id="KW-0472">Membrane</keyword>
<dbReference type="EMBL" id="BSPK01000051">
    <property type="protein sequence ID" value="GLS64671.1"/>
    <property type="molecule type" value="Genomic_DNA"/>
</dbReference>
<dbReference type="Proteomes" id="UP001156856">
    <property type="component" value="Unassembled WGS sequence"/>
</dbReference>
<evidence type="ECO:0000256" key="5">
    <source>
        <dbReference type="ARBA" id="ARBA00022984"/>
    </source>
</evidence>
<dbReference type="GO" id="GO:0018104">
    <property type="term" value="P:peptidoglycan-protein cross-linking"/>
    <property type="evidence" value="ECO:0007669"/>
    <property type="project" value="TreeGrafter"/>
</dbReference>
<dbReference type="InterPro" id="IPR005490">
    <property type="entry name" value="LD_TPept_cat_dom"/>
</dbReference>
<evidence type="ECO:0000259" key="9">
    <source>
        <dbReference type="PROSITE" id="PS52029"/>
    </source>
</evidence>
<dbReference type="PANTHER" id="PTHR30582:SF2">
    <property type="entry name" value="L,D-TRANSPEPTIDASE YCIB-RELATED"/>
    <property type="match status" value="1"/>
</dbReference>
<dbReference type="RefSeq" id="WP_147026857.1">
    <property type="nucleotide sequence ID" value="NZ_BJZU01000065.1"/>
</dbReference>
<evidence type="ECO:0000256" key="2">
    <source>
        <dbReference type="ARBA" id="ARBA00005992"/>
    </source>
</evidence>
<gene>
    <name evidence="11" type="ORF">GCM10007888_30520</name>
    <name evidence="10" type="ORF">MOX02_33230</name>
</gene>
<evidence type="ECO:0000256" key="8">
    <source>
        <dbReference type="SAM" id="Phobius"/>
    </source>
</evidence>